<protein>
    <submittedName>
        <fullName evidence="1">Uncharacterized protein</fullName>
    </submittedName>
</protein>
<gene>
    <name evidence="1" type="ORF">DSO57_1007295</name>
</gene>
<proteinExistence type="predicted"/>
<evidence type="ECO:0000313" key="1">
    <source>
        <dbReference type="EMBL" id="KAJ9051144.1"/>
    </source>
</evidence>
<reference evidence="1" key="1">
    <citation type="submission" date="2022-04" db="EMBL/GenBank/DDBJ databases">
        <title>Genome of the entomopathogenic fungus Entomophthora muscae.</title>
        <authorList>
            <person name="Elya C."/>
            <person name="Lovett B.R."/>
            <person name="Lee E."/>
            <person name="Macias A.M."/>
            <person name="Hajek A.E."/>
            <person name="De Bivort B.L."/>
            <person name="Kasson M.T."/>
            <person name="De Fine Licht H.H."/>
            <person name="Stajich J.E."/>
        </authorList>
    </citation>
    <scope>NUCLEOTIDE SEQUENCE</scope>
    <source>
        <strain evidence="1">Berkeley</strain>
    </source>
</reference>
<organism evidence="1 2">
    <name type="scientific">Entomophthora muscae</name>
    <dbReference type="NCBI Taxonomy" id="34485"/>
    <lineage>
        <taxon>Eukaryota</taxon>
        <taxon>Fungi</taxon>
        <taxon>Fungi incertae sedis</taxon>
        <taxon>Zoopagomycota</taxon>
        <taxon>Entomophthoromycotina</taxon>
        <taxon>Entomophthoromycetes</taxon>
        <taxon>Entomophthorales</taxon>
        <taxon>Entomophthoraceae</taxon>
        <taxon>Entomophthora</taxon>
    </lineage>
</organism>
<keyword evidence="2" id="KW-1185">Reference proteome</keyword>
<dbReference type="EMBL" id="QTSX02007121">
    <property type="protein sequence ID" value="KAJ9051144.1"/>
    <property type="molecule type" value="Genomic_DNA"/>
</dbReference>
<evidence type="ECO:0000313" key="2">
    <source>
        <dbReference type="Proteomes" id="UP001165960"/>
    </source>
</evidence>
<sequence length="195" mass="21516">MRANTLKVLCRVYKISDRSNSTNPKCARCGADDTLTHRFFLCPPASRFGEMLAPSSIHPENTTLPSMKAPDFYKGAIFHVALWAIHSSFIHHFEEEATPTQINQVLVTQKLSWMVTQTFFGSSRKKICKAIALEWAFISGLVAIDTEFSVTIVPPELDCEQPFPLSPVSPSPLTLTLPSQKSLSPASQVSLPPSP</sequence>
<comment type="caution">
    <text evidence="1">The sequence shown here is derived from an EMBL/GenBank/DDBJ whole genome shotgun (WGS) entry which is preliminary data.</text>
</comment>
<accession>A0ACC2RM64</accession>
<name>A0ACC2RM64_9FUNG</name>
<dbReference type="Proteomes" id="UP001165960">
    <property type="component" value="Unassembled WGS sequence"/>
</dbReference>